<name>A0A6I9WVL0_9HYME</name>
<dbReference type="PANTHER" id="PTHR11040">
    <property type="entry name" value="ZINC/IRON TRANSPORTER"/>
    <property type="match status" value="1"/>
</dbReference>
<dbReference type="Pfam" id="PF02535">
    <property type="entry name" value="Zip"/>
    <property type="match status" value="1"/>
</dbReference>
<feature type="transmembrane region" description="Helical" evidence="6">
    <location>
        <begin position="221"/>
        <end position="242"/>
    </location>
</feature>
<feature type="region of interest" description="Disordered" evidence="5">
    <location>
        <begin position="101"/>
        <end position="130"/>
    </location>
</feature>
<keyword evidence="3 6" id="KW-1133">Transmembrane helix</keyword>
<feature type="transmembrane region" description="Helical" evidence="6">
    <location>
        <begin position="248"/>
        <end position="268"/>
    </location>
</feature>
<evidence type="ECO:0000256" key="4">
    <source>
        <dbReference type="ARBA" id="ARBA00023136"/>
    </source>
</evidence>
<evidence type="ECO:0000256" key="1">
    <source>
        <dbReference type="ARBA" id="ARBA00004141"/>
    </source>
</evidence>
<dbReference type="RefSeq" id="XP_011647409.1">
    <property type="nucleotide sequence ID" value="XM_011649107.2"/>
</dbReference>
<dbReference type="OrthoDB" id="448280at2759"/>
<feature type="transmembrane region" description="Helical" evidence="6">
    <location>
        <begin position="280"/>
        <end position="302"/>
    </location>
</feature>
<dbReference type="InterPro" id="IPR003689">
    <property type="entry name" value="ZIP"/>
</dbReference>
<dbReference type="GeneID" id="105433692"/>
<keyword evidence="4 6" id="KW-0472">Membrane</keyword>
<feature type="transmembrane region" description="Helical" evidence="6">
    <location>
        <begin position="76"/>
        <end position="96"/>
    </location>
</feature>
<comment type="subcellular location">
    <subcellularLocation>
        <location evidence="1">Membrane</location>
        <topology evidence="1">Multi-pass membrane protein</topology>
    </subcellularLocation>
</comment>
<evidence type="ECO:0000256" key="3">
    <source>
        <dbReference type="ARBA" id="ARBA00022989"/>
    </source>
</evidence>
<organism evidence="7 8">
    <name type="scientific">Pogonomyrmex barbatus</name>
    <name type="common">red harvester ant</name>
    <dbReference type="NCBI Taxonomy" id="144034"/>
    <lineage>
        <taxon>Eukaryota</taxon>
        <taxon>Metazoa</taxon>
        <taxon>Ecdysozoa</taxon>
        <taxon>Arthropoda</taxon>
        <taxon>Hexapoda</taxon>
        <taxon>Insecta</taxon>
        <taxon>Pterygota</taxon>
        <taxon>Neoptera</taxon>
        <taxon>Endopterygota</taxon>
        <taxon>Hymenoptera</taxon>
        <taxon>Apocrita</taxon>
        <taxon>Aculeata</taxon>
        <taxon>Formicoidea</taxon>
        <taxon>Formicidae</taxon>
        <taxon>Myrmicinae</taxon>
        <taxon>Pogonomyrmex</taxon>
    </lineage>
</organism>
<sequence length="372" mass="40795">MFNNAVQAKLASMMLIGAGSFVIGIVPACFVSRAHHLQRKLSLSCALCFGAGVLLATAILHVLPEVRERLPDYAELVFSCGFLALYFIEECVHYFCRSDDDNRPETTDPCSRSFTRGPRLAHEQSTSSSNCRNHFHGIDYNAATQDSKVYVSEENMRLPFNYQQQNSLGNNANNAWIFSNYGATRHVAHEPPCRSKSLSEEDTFLCHGNHGEQCTDANTGLAGLALALTVHAVLEGLAIGLQTKIAEVLLLTGAVASHKFVIGFCLGLELAGVSKSIPRLLFVIFLFAIGSVIGIGIGMLTFQMNTDWSKIVLPILQGLAGGTLLYVTVSEVLPRERSKWHKSPRRFAGILQFLLVIIGFIVIFLLNKYVGE</sequence>
<evidence type="ECO:0000313" key="8">
    <source>
        <dbReference type="RefSeq" id="XP_011647409.1"/>
    </source>
</evidence>
<dbReference type="Proteomes" id="UP000504615">
    <property type="component" value="Unplaced"/>
</dbReference>
<dbReference type="AlphaFoldDB" id="A0A6I9WVL0"/>
<evidence type="ECO:0000256" key="6">
    <source>
        <dbReference type="SAM" id="Phobius"/>
    </source>
</evidence>
<feature type="transmembrane region" description="Helical" evidence="6">
    <location>
        <begin position="43"/>
        <end position="64"/>
    </location>
</feature>
<feature type="transmembrane region" description="Helical" evidence="6">
    <location>
        <begin position="12"/>
        <end position="31"/>
    </location>
</feature>
<dbReference type="GO" id="GO:0005385">
    <property type="term" value="F:zinc ion transmembrane transporter activity"/>
    <property type="evidence" value="ECO:0007669"/>
    <property type="project" value="TreeGrafter"/>
</dbReference>
<dbReference type="CTD" id="41847"/>
<keyword evidence="2 6" id="KW-0812">Transmembrane</keyword>
<gene>
    <name evidence="8" type="primary">LOC105433692</name>
</gene>
<evidence type="ECO:0000256" key="2">
    <source>
        <dbReference type="ARBA" id="ARBA00022692"/>
    </source>
</evidence>
<evidence type="ECO:0000313" key="7">
    <source>
        <dbReference type="Proteomes" id="UP000504615"/>
    </source>
</evidence>
<keyword evidence="7" id="KW-1185">Reference proteome</keyword>
<evidence type="ECO:0000256" key="5">
    <source>
        <dbReference type="SAM" id="MobiDB-lite"/>
    </source>
</evidence>
<dbReference type="KEGG" id="pbar:105433692"/>
<feature type="transmembrane region" description="Helical" evidence="6">
    <location>
        <begin position="308"/>
        <end position="327"/>
    </location>
</feature>
<accession>A0A6I9WVL0</accession>
<proteinExistence type="predicted"/>
<dbReference type="GO" id="GO:0005886">
    <property type="term" value="C:plasma membrane"/>
    <property type="evidence" value="ECO:0007669"/>
    <property type="project" value="TreeGrafter"/>
</dbReference>
<dbReference type="PANTHER" id="PTHR11040:SF169">
    <property type="entry name" value="FI24038P1"/>
    <property type="match status" value="1"/>
</dbReference>
<feature type="transmembrane region" description="Helical" evidence="6">
    <location>
        <begin position="347"/>
        <end position="366"/>
    </location>
</feature>
<reference evidence="8" key="1">
    <citation type="submission" date="2025-08" db="UniProtKB">
        <authorList>
            <consortium name="RefSeq"/>
        </authorList>
    </citation>
    <scope>IDENTIFICATION</scope>
</reference>
<protein>
    <submittedName>
        <fullName evidence="8">Protein zntC</fullName>
    </submittedName>
</protein>